<dbReference type="InterPro" id="IPR039979">
    <property type="entry name" value="PRPF18"/>
</dbReference>
<feature type="region of interest" description="Disordered" evidence="8">
    <location>
        <begin position="22"/>
        <end position="66"/>
    </location>
</feature>
<proteinExistence type="inferred from homology"/>
<dbReference type="GO" id="GO:0071028">
    <property type="term" value="P:nuclear mRNA surveillance"/>
    <property type="evidence" value="ECO:0007669"/>
    <property type="project" value="EnsemblFungi"/>
</dbReference>
<gene>
    <name evidence="10" type="primary">KAFR0F03260</name>
    <name evidence="10" type="ORF">KAFR_0F03260</name>
</gene>
<sequence>MDFSSILKQEILKKRSEISLKENRAIEPEQAEEQDLPKDVHVNEASVPVAASSHPVKNDELEEDTTEKDRIDMVRDIIERESKLPVNITIREIKSLEDTKDVDNSNTLSMKCNLYIHQLLKEWETSNYQGELLEETKMSLFPLLIQLRKLTIEREILISLSSIFFHLQNDKGKVENALNLYLKLSIGNVAWPIGVSNVGIHSRSAQFKISRFGNTDVANIMINETVRLWITSIKRLITFKEWEFNASK</sequence>
<accession>H2AX22</accession>
<dbReference type="Proteomes" id="UP000005220">
    <property type="component" value="Chromosome 6"/>
</dbReference>
<evidence type="ECO:0000313" key="10">
    <source>
        <dbReference type="EMBL" id="CCF58922.1"/>
    </source>
</evidence>
<evidence type="ECO:0000256" key="3">
    <source>
        <dbReference type="ARBA" id="ARBA00018242"/>
    </source>
</evidence>
<comment type="subcellular location">
    <subcellularLocation>
        <location evidence="1">Nucleus</location>
    </subcellularLocation>
</comment>
<feature type="domain" description="Prp18" evidence="9">
    <location>
        <begin position="125"/>
        <end position="244"/>
    </location>
</feature>
<evidence type="ECO:0000256" key="6">
    <source>
        <dbReference type="ARBA" id="ARBA00023187"/>
    </source>
</evidence>
<dbReference type="PANTHER" id="PTHR13007:SF19">
    <property type="entry name" value="PRE-MRNA-SPLICING FACTOR 18"/>
    <property type="match status" value="1"/>
</dbReference>
<dbReference type="eggNOG" id="KOG2808">
    <property type="taxonomic scope" value="Eukaryota"/>
</dbReference>
<keyword evidence="5" id="KW-0747">Spliceosome</keyword>
<evidence type="ECO:0000256" key="7">
    <source>
        <dbReference type="ARBA" id="ARBA00023242"/>
    </source>
</evidence>
<protein>
    <recommendedName>
        <fullName evidence="3">Pre-mRNA-splicing factor 18</fullName>
    </recommendedName>
</protein>
<dbReference type="GO" id="GO:0046540">
    <property type="term" value="C:U4/U6 x U5 tri-snRNP complex"/>
    <property type="evidence" value="ECO:0007669"/>
    <property type="project" value="EnsemblFungi"/>
</dbReference>
<dbReference type="OrthoDB" id="10261918at2759"/>
<organism evidence="10 11">
    <name type="scientific">Kazachstania africana (strain ATCC 22294 / BCRC 22015 / CBS 2517 / CECT 1963 / NBRC 1671 / NRRL Y-8276)</name>
    <name type="common">Yeast</name>
    <name type="synonym">Kluyveromyces africanus</name>
    <dbReference type="NCBI Taxonomy" id="1071382"/>
    <lineage>
        <taxon>Eukaryota</taxon>
        <taxon>Fungi</taxon>
        <taxon>Dikarya</taxon>
        <taxon>Ascomycota</taxon>
        <taxon>Saccharomycotina</taxon>
        <taxon>Saccharomycetes</taxon>
        <taxon>Saccharomycetales</taxon>
        <taxon>Saccharomycetaceae</taxon>
        <taxon>Kazachstania</taxon>
    </lineage>
</organism>
<evidence type="ECO:0000256" key="8">
    <source>
        <dbReference type="SAM" id="MobiDB-lite"/>
    </source>
</evidence>
<dbReference type="InParanoid" id="H2AX22"/>
<dbReference type="PANTHER" id="PTHR13007">
    <property type="entry name" value="PRE-MRNA SPLICING FACTOR-RELATED"/>
    <property type="match status" value="1"/>
</dbReference>
<dbReference type="SUPFAM" id="SSF47938">
    <property type="entry name" value="Functional domain of the splicing factor Prp18"/>
    <property type="match status" value="1"/>
</dbReference>
<dbReference type="Pfam" id="PF02840">
    <property type="entry name" value="Prp18"/>
    <property type="match status" value="1"/>
</dbReference>
<dbReference type="HOGENOM" id="CLU_081028_0_0_1"/>
<dbReference type="AlphaFoldDB" id="H2AX22"/>
<dbReference type="GO" id="GO:0000350">
    <property type="term" value="P:generation of catalytic spliceosome for second transesterification step"/>
    <property type="evidence" value="ECO:0007669"/>
    <property type="project" value="EnsemblFungi"/>
</dbReference>
<dbReference type="GO" id="GO:0005682">
    <property type="term" value="C:U5 snRNP"/>
    <property type="evidence" value="ECO:0007669"/>
    <property type="project" value="EnsemblFungi"/>
</dbReference>
<dbReference type="STRING" id="1071382.H2AX22"/>
<evidence type="ECO:0000256" key="5">
    <source>
        <dbReference type="ARBA" id="ARBA00022728"/>
    </source>
</evidence>
<keyword evidence="4" id="KW-0507">mRNA processing</keyword>
<keyword evidence="11" id="KW-1185">Reference proteome</keyword>
<evidence type="ECO:0000256" key="2">
    <source>
        <dbReference type="ARBA" id="ARBA00008137"/>
    </source>
</evidence>
<dbReference type="GO" id="GO:0071021">
    <property type="term" value="C:U2-type post-spliceosomal complex"/>
    <property type="evidence" value="ECO:0007669"/>
    <property type="project" value="EnsemblFungi"/>
</dbReference>
<dbReference type="Gene3D" id="1.20.940.10">
    <property type="entry name" value="Functional domain of the splicing factor Prp18"/>
    <property type="match status" value="1"/>
</dbReference>
<reference evidence="10 11" key="1">
    <citation type="journal article" date="2011" name="Proc. Natl. Acad. Sci. U.S.A.">
        <title>Evolutionary erosion of yeast sex chromosomes by mating-type switching accidents.</title>
        <authorList>
            <person name="Gordon J.L."/>
            <person name="Armisen D."/>
            <person name="Proux-Wera E."/>
            <person name="Oheigeartaigh S.S."/>
            <person name="Byrne K.P."/>
            <person name="Wolfe K.H."/>
        </authorList>
    </citation>
    <scope>NUCLEOTIDE SEQUENCE [LARGE SCALE GENOMIC DNA]</scope>
    <source>
        <strain evidence="11">ATCC 22294 / BCRC 22015 / CBS 2517 / CECT 1963 / NBRC 1671 / NRRL Y-8276</strain>
    </source>
</reference>
<dbReference type="GO" id="GO:0000386">
    <property type="term" value="F:second spliceosomal transesterification activity"/>
    <property type="evidence" value="ECO:0007669"/>
    <property type="project" value="EnsemblFungi"/>
</dbReference>
<dbReference type="GeneID" id="13884390"/>
<dbReference type="FunCoup" id="H2AX22">
    <property type="interactions" value="600"/>
</dbReference>
<dbReference type="RefSeq" id="XP_003958057.1">
    <property type="nucleotide sequence ID" value="XM_003958008.1"/>
</dbReference>
<evidence type="ECO:0000313" key="11">
    <source>
        <dbReference type="Proteomes" id="UP000005220"/>
    </source>
</evidence>
<evidence type="ECO:0000259" key="9">
    <source>
        <dbReference type="Pfam" id="PF02840"/>
    </source>
</evidence>
<name>H2AX22_KAZAF</name>
<dbReference type="InterPro" id="IPR004098">
    <property type="entry name" value="Prp18"/>
</dbReference>
<evidence type="ECO:0000256" key="4">
    <source>
        <dbReference type="ARBA" id="ARBA00022664"/>
    </source>
</evidence>
<keyword evidence="7" id="KW-0539">Nucleus</keyword>
<dbReference type="EMBL" id="HE650826">
    <property type="protein sequence ID" value="CCF58922.1"/>
    <property type="molecule type" value="Genomic_DNA"/>
</dbReference>
<comment type="similarity">
    <text evidence="2">Belongs to the PRP18 family.</text>
</comment>
<evidence type="ECO:0000256" key="1">
    <source>
        <dbReference type="ARBA" id="ARBA00004123"/>
    </source>
</evidence>
<keyword evidence="6" id="KW-0508">mRNA splicing</keyword>
<dbReference type="KEGG" id="kaf:KAFR_0F03260"/>